<dbReference type="RefSeq" id="WP_099799425.1">
    <property type="nucleotide sequence ID" value="NZ_CP018092.1"/>
</dbReference>
<evidence type="ECO:0000313" key="3">
    <source>
        <dbReference type="Proteomes" id="UP000231057"/>
    </source>
</evidence>
<feature type="domain" description="Spore coat protein U/FanG" evidence="1">
    <location>
        <begin position="39"/>
        <end position="188"/>
    </location>
</feature>
<dbReference type="InterPro" id="IPR053167">
    <property type="entry name" value="Spore_coat_component"/>
</dbReference>
<evidence type="ECO:0000313" key="2">
    <source>
        <dbReference type="EMBL" id="ATS19087.1"/>
    </source>
</evidence>
<gene>
    <name evidence="2" type="ORF">BRW62_10435</name>
</gene>
<dbReference type="Pfam" id="PF05229">
    <property type="entry name" value="SCPU"/>
    <property type="match status" value="1"/>
</dbReference>
<organism evidence="2 3">
    <name type="scientific">Parathermosynechococcus lividus PCC 6715</name>
    <dbReference type="NCBI Taxonomy" id="1917166"/>
    <lineage>
        <taxon>Bacteria</taxon>
        <taxon>Bacillati</taxon>
        <taxon>Cyanobacteriota</taxon>
        <taxon>Cyanophyceae</taxon>
        <taxon>Acaryochloridales</taxon>
        <taxon>Thermosynechococcaceae</taxon>
        <taxon>Parathermosynechococcus</taxon>
    </lineage>
</organism>
<protein>
    <recommendedName>
        <fullName evidence="1">Spore coat protein U/FanG domain-containing protein</fullName>
    </recommendedName>
</protein>
<evidence type="ECO:0000259" key="1">
    <source>
        <dbReference type="Pfam" id="PF05229"/>
    </source>
</evidence>
<dbReference type="SMART" id="SM00972">
    <property type="entry name" value="SCPU"/>
    <property type="match status" value="1"/>
</dbReference>
<reference evidence="3" key="2">
    <citation type="journal article" date="2022" name="Front. Microbiol.">
        <title>Comparative Genomic Analysis Revealed Distinct Molecular Components and Organization of CO2-Concentrating Mechanism in Thermophilic Cyanobacteria.</title>
        <authorList>
            <person name="Tang J."/>
            <person name="Zhou H."/>
            <person name="Yao D."/>
            <person name="Riaz S."/>
            <person name="You D."/>
            <person name="Klepacz-Smolka A."/>
            <person name="Daroch M."/>
        </authorList>
    </citation>
    <scope>NUCLEOTIDE SEQUENCE [LARGE SCALE GENOMIC DNA]</scope>
    <source>
        <strain evidence="3">PCC 6715</strain>
    </source>
</reference>
<sequence>MSFAFQLTLRQIILGLFLTAASGVLPILLAQAAKAQSVTDNLQIQATVKASCKISSVTNINFGTYDALGTHYTTPLDSQGSVSVSCLPKVKASIQLEKGLYPIAGSTCTAPARQMKGPSATALLPYGLFQDAARTQTWGCTAATGVDYTAASAAATSFDIYGRIPAANSMLGILDTLEPGAYSDTVQIVVSF</sequence>
<dbReference type="KEGG" id="slw:BRW62_10435"/>
<dbReference type="OrthoDB" id="8588792at2"/>
<keyword evidence="3" id="KW-1185">Reference proteome</keyword>
<name>A0A2D2Q4A1_PARLV</name>
<dbReference type="InterPro" id="IPR007893">
    <property type="entry name" value="Spore_coat_U/FanG"/>
</dbReference>
<dbReference type="EMBL" id="CP018092">
    <property type="protein sequence ID" value="ATS19087.1"/>
    <property type="molecule type" value="Genomic_DNA"/>
</dbReference>
<dbReference type="AlphaFoldDB" id="A0A2D2Q4A1"/>
<reference evidence="2 3" key="1">
    <citation type="submission" date="2016-11" db="EMBL/GenBank/DDBJ databases">
        <title>Complete genome sequence of thermophilic cyanobacteria strain Synechococcus sp. PCC6715.</title>
        <authorList>
            <person name="Tang J."/>
            <person name="Daroch M."/>
            <person name="Liang Y."/>
            <person name="Jiang D."/>
            <person name="Shah M."/>
        </authorList>
    </citation>
    <scope>NUCLEOTIDE SEQUENCE [LARGE SCALE GENOMIC DNA]</scope>
    <source>
        <strain evidence="2 3">PCC 6715</strain>
    </source>
</reference>
<dbReference type="PANTHER" id="PTHR37089">
    <property type="entry name" value="PROTEIN U-RELATED"/>
    <property type="match status" value="1"/>
</dbReference>
<accession>A0A2D2Q4A1</accession>
<dbReference type="Proteomes" id="UP000231057">
    <property type="component" value="Chromosome"/>
</dbReference>
<proteinExistence type="predicted"/>